<keyword evidence="4" id="KW-0808">Transferase</keyword>
<dbReference type="InterPro" id="IPR003661">
    <property type="entry name" value="HisK_dim/P_dom"/>
</dbReference>
<dbReference type="PRINTS" id="PR00344">
    <property type="entry name" value="BCTRLSENSOR"/>
</dbReference>
<reference evidence="13 14" key="1">
    <citation type="submission" date="2019-06" db="EMBL/GenBank/DDBJ databases">
        <title>Genome sequence of Litorilinea aerophila BAA-2444.</title>
        <authorList>
            <person name="Maclea K.S."/>
            <person name="Maurais E.G."/>
            <person name="Iannazzi L.C."/>
        </authorList>
    </citation>
    <scope>NUCLEOTIDE SEQUENCE [LARGE SCALE GENOMIC DNA]</scope>
    <source>
        <strain evidence="13 14">ATCC BAA-2444</strain>
    </source>
</reference>
<dbReference type="SMART" id="SM00387">
    <property type="entry name" value="HATPase_c"/>
    <property type="match status" value="1"/>
</dbReference>
<dbReference type="OrthoDB" id="151137at2"/>
<dbReference type="InterPro" id="IPR018062">
    <property type="entry name" value="HTH_AraC-typ_CS"/>
</dbReference>
<dbReference type="InterPro" id="IPR028082">
    <property type="entry name" value="Peripla_BP_I"/>
</dbReference>
<dbReference type="GO" id="GO:0003700">
    <property type="term" value="F:DNA-binding transcription factor activity"/>
    <property type="evidence" value="ECO:0007669"/>
    <property type="project" value="InterPro"/>
</dbReference>
<name>A0A540VCM6_9CHLR</name>
<dbReference type="CDD" id="cd01536">
    <property type="entry name" value="PBP1_ABC_sugar_binding-like"/>
    <property type="match status" value="1"/>
</dbReference>
<dbReference type="Gene3D" id="3.30.565.10">
    <property type="entry name" value="Histidine kinase-like ATPase, C-terminal domain"/>
    <property type="match status" value="1"/>
</dbReference>
<protein>
    <recommendedName>
        <fullName evidence="2">histidine kinase</fullName>
        <ecNumber evidence="2">2.7.13.3</ecNumber>
    </recommendedName>
</protein>
<dbReference type="Gene3D" id="3.30.450.40">
    <property type="match status" value="1"/>
</dbReference>
<keyword evidence="9" id="KW-0804">Transcription</keyword>
<evidence type="ECO:0000256" key="3">
    <source>
        <dbReference type="ARBA" id="ARBA00022553"/>
    </source>
</evidence>
<evidence type="ECO:0000256" key="7">
    <source>
        <dbReference type="ARBA" id="ARBA00023015"/>
    </source>
</evidence>
<dbReference type="SUPFAM" id="SSF47384">
    <property type="entry name" value="Homodimeric domain of signal transducing histidine kinase"/>
    <property type="match status" value="1"/>
</dbReference>
<dbReference type="InterPro" id="IPR025997">
    <property type="entry name" value="SBP_2_dom"/>
</dbReference>
<comment type="caution">
    <text evidence="13">The sequence shown here is derived from an EMBL/GenBank/DDBJ whole genome shotgun (WGS) entry which is preliminary data.</text>
</comment>
<dbReference type="Pfam" id="PF13185">
    <property type="entry name" value="GAF_2"/>
    <property type="match status" value="1"/>
</dbReference>
<evidence type="ECO:0000256" key="1">
    <source>
        <dbReference type="ARBA" id="ARBA00000085"/>
    </source>
</evidence>
<dbReference type="InterPro" id="IPR036890">
    <property type="entry name" value="HATPase_C_sf"/>
</dbReference>
<comment type="catalytic activity">
    <reaction evidence="1">
        <text>ATP + protein L-histidine = ADP + protein N-phospho-L-histidine.</text>
        <dbReference type="EC" id="2.7.13.3"/>
    </reaction>
</comment>
<evidence type="ECO:0000313" key="13">
    <source>
        <dbReference type="EMBL" id="TQE94514.1"/>
    </source>
</evidence>
<dbReference type="AlphaFoldDB" id="A0A540VCM6"/>
<evidence type="ECO:0000256" key="10">
    <source>
        <dbReference type="SAM" id="MobiDB-lite"/>
    </source>
</evidence>
<dbReference type="SUPFAM" id="SSF55874">
    <property type="entry name" value="ATPase domain of HSP90 chaperone/DNA topoisomerase II/histidine kinase"/>
    <property type="match status" value="1"/>
</dbReference>
<dbReference type="InterPro" id="IPR003594">
    <property type="entry name" value="HATPase_dom"/>
</dbReference>
<dbReference type="PANTHER" id="PTHR43711:SF31">
    <property type="entry name" value="HISTIDINE KINASE"/>
    <property type="match status" value="1"/>
</dbReference>
<keyword evidence="3" id="KW-0597">Phosphoprotein</keyword>
<proteinExistence type="predicted"/>
<dbReference type="SMART" id="SM00388">
    <property type="entry name" value="HisKA"/>
    <property type="match status" value="1"/>
</dbReference>
<dbReference type="Pfam" id="PF00512">
    <property type="entry name" value="HisKA"/>
    <property type="match status" value="1"/>
</dbReference>
<evidence type="ECO:0000259" key="11">
    <source>
        <dbReference type="PROSITE" id="PS01124"/>
    </source>
</evidence>
<dbReference type="CDD" id="cd00082">
    <property type="entry name" value="HisKA"/>
    <property type="match status" value="1"/>
</dbReference>
<dbReference type="InterPro" id="IPR029016">
    <property type="entry name" value="GAF-like_dom_sf"/>
</dbReference>
<evidence type="ECO:0000256" key="8">
    <source>
        <dbReference type="ARBA" id="ARBA00023125"/>
    </source>
</evidence>
<dbReference type="InterPro" id="IPR018060">
    <property type="entry name" value="HTH_AraC"/>
</dbReference>
<dbReference type="GO" id="GO:0000155">
    <property type="term" value="F:phosphorelay sensor kinase activity"/>
    <property type="evidence" value="ECO:0007669"/>
    <property type="project" value="InterPro"/>
</dbReference>
<dbReference type="InterPro" id="IPR036097">
    <property type="entry name" value="HisK_dim/P_sf"/>
</dbReference>
<dbReference type="InterPro" id="IPR003018">
    <property type="entry name" value="GAF"/>
</dbReference>
<evidence type="ECO:0000256" key="5">
    <source>
        <dbReference type="ARBA" id="ARBA00022777"/>
    </source>
</evidence>
<feature type="domain" description="HTH araC/xylS-type" evidence="11">
    <location>
        <begin position="751"/>
        <end position="849"/>
    </location>
</feature>
<gene>
    <name evidence="13" type="ORF">FKZ61_16575</name>
</gene>
<dbReference type="SMART" id="SM00065">
    <property type="entry name" value="GAF"/>
    <property type="match status" value="1"/>
</dbReference>
<evidence type="ECO:0000259" key="12">
    <source>
        <dbReference type="PROSITE" id="PS50109"/>
    </source>
</evidence>
<dbReference type="Gene3D" id="1.10.287.130">
    <property type="match status" value="1"/>
</dbReference>
<dbReference type="Pfam" id="PF02518">
    <property type="entry name" value="HATPase_c"/>
    <property type="match status" value="1"/>
</dbReference>
<dbReference type="SUPFAM" id="SSF55781">
    <property type="entry name" value="GAF domain-like"/>
    <property type="match status" value="1"/>
</dbReference>
<evidence type="ECO:0000256" key="2">
    <source>
        <dbReference type="ARBA" id="ARBA00012438"/>
    </source>
</evidence>
<accession>A0A540VCM6</accession>
<dbReference type="InterPro" id="IPR009057">
    <property type="entry name" value="Homeodomain-like_sf"/>
</dbReference>
<evidence type="ECO:0000313" key="14">
    <source>
        <dbReference type="Proteomes" id="UP000317371"/>
    </source>
</evidence>
<dbReference type="GO" id="GO:0043565">
    <property type="term" value="F:sequence-specific DNA binding"/>
    <property type="evidence" value="ECO:0007669"/>
    <property type="project" value="InterPro"/>
</dbReference>
<dbReference type="Pfam" id="PF12833">
    <property type="entry name" value="HTH_18"/>
    <property type="match status" value="1"/>
</dbReference>
<feature type="region of interest" description="Disordered" evidence="10">
    <location>
        <begin position="718"/>
        <end position="744"/>
    </location>
</feature>
<dbReference type="PROSITE" id="PS01124">
    <property type="entry name" value="HTH_ARAC_FAMILY_2"/>
    <property type="match status" value="1"/>
</dbReference>
<dbReference type="Gene3D" id="3.40.50.2300">
    <property type="match status" value="1"/>
</dbReference>
<dbReference type="PROSITE" id="PS00041">
    <property type="entry name" value="HTH_ARAC_FAMILY_1"/>
    <property type="match status" value="1"/>
</dbReference>
<evidence type="ECO:0000256" key="4">
    <source>
        <dbReference type="ARBA" id="ARBA00022679"/>
    </source>
</evidence>
<sequence length="860" mass="94703">MAMVNAMNHTFLRIGFAIEPGDPFWVQVREAVGQRADALGLSLIPIQVPARGATSEACLHFLEELKAQEIQALISHVLPESLMRAILESGLPLICSEDTSLRHPLLVSVHGLGRAAVMAAEYLVGRIGEEGQILMVGGRTDPALTATLRIEGFLGVIRAYPGLRCYHVGDGWRYDETLDQLLEEAAAWTSRLERPIRAIFGLSDSLALAGRDACRKLGLLDTQTVIVGINGDPLALAAIQAGTMDATIATSPQDLGYRLADFARQAALQEPLPHHFPYSFELVTAANLSQVAVEKLVFIADLPSRLVDVNRQQEQQRLLQLQTSLEINQRLGSILDPDELLAAMAQIFRSRYGFDRADFYLWSHPDRTFTLLARSGKTADPVPLATSGPLGHALLNNRLIYIPDTGSSPRYPPDLRWPHTRTRVILPVRVGGQVLGVLDLHSQVRRLCNQAELDALQTLADEMGIGMRNAQLYAQALQARAEAVQASLLRSRLLARVSQQFRAPLNVILGYCQAALANPTLYGVPLPDELLRDLRHIEVSGAALQRLVNDLLELAQAETGTLRLYPEEVALQPFLKEVFESARRMMGDGRTVRWRLQVPATLPTLLADPIRLRTMLMNLLDNAARFTERGQIVLGADYSETRVHLWVQDTGCGMAPETLALVRQRELYGAGELPPRADGSPEGAGLGLAVVQYLAALHQGEFRIESEPGRGTTCHLSLPRHAGPAHPEERTADPVTGTRQRQPRLSHQLVDKVQEFVARNYATAFTREEIAAAVGVTPTYVSRVFRQQTGMALWDYVNGYRVARARELLEHSDLTVTEIAFTVGFNDSSYFSRVFRKETGLSPAAYRASRASTALAPPGR</sequence>
<dbReference type="PROSITE" id="PS50109">
    <property type="entry name" value="HIS_KIN"/>
    <property type="match status" value="1"/>
</dbReference>
<organism evidence="13 14">
    <name type="scientific">Litorilinea aerophila</name>
    <dbReference type="NCBI Taxonomy" id="1204385"/>
    <lineage>
        <taxon>Bacteria</taxon>
        <taxon>Bacillati</taxon>
        <taxon>Chloroflexota</taxon>
        <taxon>Caldilineae</taxon>
        <taxon>Caldilineales</taxon>
        <taxon>Caldilineaceae</taxon>
        <taxon>Litorilinea</taxon>
    </lineage>
</organism>
<keyword evidence="5" id="KW-0418">Kinase</keyword>
<dbReference type="SUPFAM" id="SSF53822">
    <property type="entry name" value="Periplasmic binding protein-like I"/>
    <property type="match status" value="1"/>
</dbReference>
<dbReference type="Gene3D" id="1.10.10.60">
    <property type="entry name" value="Homeodomain-like"/>
    <property type="match status" value="2"/>
</dbReference>
<keyword evidence="7" id="KW-0805">Transcription regulation</keyword>
<dbReference type="Proteomes" id="UP000317371">
    <property type="component" value="Unassembled WGS sequence"/>
</dbReference>
<dbReference type="InterPro" id="IPR004358">
    <property type="entry name" value="Sig_transdc_His_kin-like_C"/>
</dbReference>
<dbReference type="SUPFAM" id="SSF46689">
    <property type="entry name" value="Homeodomain-like"/>
    <property type="match status" value="2"/>
</dbReference>
<evidence type="ECO:0000256" key="6">
    <source>
        <dbReference type="ARBA" id="ARBA00023012"/>
    </source>
</evidence>
<dbReference type="Pfam" id="PF13407">
    <property type="entry name" value="Peripla_BP_4"/>
    <property type="match status" value="1"/>
</dbReference>
<dbReference type="InParanoid" id="A0A540VCM6"/>
<dbReference type="InterPro" id="IPR005467">
    <property type="entry name" value="His_kinase_dom"/>
</dbReference>
<keyword evidence="8" id="KW-0238">DNA-binding</keyword>
<dbReference type="PANTHER" id="PTHR43711">
    <property type="entry name" value="TWO-COMPONENT HISTIDINE KINASE"/>
    <property type="match status" value="1"/>
</dbReference>
<keyword evidence="14" id="KW-1185">Reference proteome</keyword>
<keyword evidence="6" id="KW-0902">Two-component regulatory system</keyword>
<feature type="domain" description="Histidine kinase" evidence="12">
    <location>
        <begin position="496"/>
        <end position="722"/>
    </location>
</feature>
<evidence type="ECO:0000256" key="9">
    <source>
        <dbReference type="ARBA" id="ARBA00023163"/>
    </source>
</evidence>
<dbReference type="SMART" id="SM00342">
    <property type="entry name" value="HTH_ARAC"/>
    <property type="match status" value="1"/>
</dbReference>
<dbReference type="EMBL" id="VIGC01000023">
    <property type="protein sequence ID" value="TQE94514.1"/>
    <property type="molecule type" value="Genomic_DNA"/>
</dbReference>
<dbReference type="InterPro" id="IPR050736">
    <property type="entry name" value="Sensor_HK_Regulatory"/>
</dbReference>
<dbReference type="EC" id="2.7.13.3" evidence="2"/>